<protein>
    <submittedName>
        <fullName evidence="1">Uncharacterized protein</fullName>
    </submittedName>
</protein>
<accession>A0A1I0F9A9</accession>
<proteinExistence type="predicted"/>
<keyword evidence="2" id="KW-1185">Reference proteome</keyword>
<sequence>MTVLPEALAVRHFLAHFTGKCFANTRHCGYKR</sequence>
<evidence type="ECO:0000313" key="2">
    <source>
        <dbReference type="Proteomes" id="UP000199180"/>
    </source>
</evidence>
<dbReference type="EMBL" id="FOHO01000006">
    <property type="protein sequence ID" value="SET54691.1"/>
    <property type="molecule type" value="Genomic_DNA"/>
</dbReference>
<evidence type="ECO:0000313" key="1">
    <source>
        <dbReference type="EMBL" id="SET54691.1"/>
    </source>
</evidence>
<name>A0A1I0F9A9_9RHOB</name>
<organism evidence="1 2">
    <name type="scientific">Paracoccus homiensis</name>
    <dbReference type="NCBI Taxonomy" id="364199"/>
    <lineage>
        <taxon>Bacteria</taxon>
        <taxon>Pseudomonadati</taxon>
        <taxon>Pseudomonadota</taxon>
        <taxon>Alphaproteobacteria</taxon>
        <taxon>Rhodobacterales</taxon>
        <taxon>Paracoccaceae</taxon>
        <taxon>Paracoccus</taxon>
    </lineage>
</organism>
<gene>
    <name evidence="1" type="ORF">SAMN04489858_106136</name>
</gene>
<dbReference type="AlphaFoldDB" id="A0A1I0F9A9"/>
<reference evidence="1 2" key="1">
    <citation type="submission" date="2016-10" db="EMBL/GenBank/DDBJ databases">
        <authorList>
            <person name="de Groot N.N."/>
        </authorList>
    </citation>
    <scope>NUCLEOTIDE SEQUENCE [LARGE SCALE GENOMIC DNA]</scope>
    <source>
        <strain evidence="1 2">DSM 17862</strain>
    </source>
</reference>
<dbReference type="Proteomes" id="UP000199180">
    <property type="component" value="Unassembled WGS sequence"/>
</dbReference>